<comment type="subcellular location">
    <subcellularLocation>
        <location evidence="1">Endomembrane system</location>
        <topology evidence="1">Multi-pass membrane protein</topology>
    </subcellularLocation>
</comment>
<feature type="transmembrane region" description="Helical" evidence="7">
    <location>
        <begin position="67"/>
        <end position="85"/>
    </location>
</feature>
<feature type="domain" description="Palmitoyltransferase DHHC" evidence="8">
    <location>
        <begin position="198"/>
        <end position="334"/>
    </location>
</feature>
<keyword evidence="11" id="KW-1185">Reference proteome</keyword>
<keyword evidence="3 7" id="KW-0812">Transmembrane</keyword>
<evidence type="ECO:0000313" key="10">
    <source>
        <dbReference type="EMBL" id="KAH0942362.1"/>
    </source>
</evidence>
<evidence type="ECO:0000256" key="2">
    <source>
        <dbReference type="ARBA" id="ARBA00008574"/>
    </source>
</evidence>
<feature type="transmembrane region" description="Helical" evidence="7">
    <location>
        <begin position="294"/>
        <end position="319"/>
    </location>
</feature>
<feature type="compositionally biased region" description="Polar residues" evidence="6">
    <location>
        <begin position="636"/>
        <end position="656"/>
    </location>
</feature>
<keyword evidence="5 7" id="KW-0472">Membrane</keyword>
<feature type="region of interest" description="Disordered" evidence="6">
    <location>
        <begin position="619"/>
        <end position="672"/>
    </location>
</feature>
<gene>
    <name evidence="10" type="ORF">HID58_001999</name>
</gene>
<feature type="compositionally biased region" description="Basic and acidic residues" evidence="6">
    <location>
        <begin position="691"/>
        <end position="705"/>
    </location>
</feature>
<evidence type="ECO:0000256" key="7">
    <source>
        <dbReference type="SAM" id="Phobius"/>
    </source>
</evidence>
<evidence type="ECO:0000313" key="11">
    <source>
        <dbReference type="Proteomes" id="UP000824890"/>
    </source>
</evidence>
<dbReference type="PANTHER" id="PTHR31901">
    <property type="entry name" value="GH3 DOMAIN-CONTAINING PROTEIN"/>
    <property type="match status" value="1"/>
</dbReference>
<name>A0ABQ8EL00_BRANA</name>
<evidence type="ECO:0000256" key="1">
    <source>
        <dbReference type="ARBA" id="ARBA00004127"/>
    </source>
</evidence>
<feature type="transmembrane region" description="Helical" evidence="7">
    <location>
        <begin position="37"/>
        <end position="55"/>
    </location>
</feature>
<keyword evidence="4 7" id="KW-1133">Transmembrane helix</keyword>
<comment type="similarity">
    <text evidence="2">Belongs to the DHHC palmitoyltransferase family.</text>
</comment>
<evidence type="ECO:0000259" key="8">
    <source>
        <dbReference type="Pfam" id="PF01529"/>
    </source>
</evidence>
<protein>
    <recommendedName>
        <fullName evidence="12">Protein S-acyltransferase</fullName>
    </recommendedName>
</protein>
<feature type="region of interest" description="Disordered" evidence="6">
    <location>
        <begin position="401"/>
        <end position="425"/>
    </location>
</feature>
<feature type="region of interest" description="Disordered" evidence="6">
    <location>
        <begin position="129"/>
        <end position="160"/>
    </location>
</feature>
<feature type="transmembrane region" description="Helical" evidence="7">
    <location>
        <begin position="243"/>
        <end position="273"/>
    </location>
</feature>
<dbReference type="PROSITE" id="PS50216">
    <property type="entry name" value="DHHC"/>
    <property type="match status" value="1"/>
</dbReference>
<dbReference type="EMBL" id="JAGKQM010000001">
    <property type="protein sequence ID" value="KAH0942362.1"/>
    <property type="molecule type" value="Genomic_DNA"/>
</dbReference>
<evidence type="ECO:0000256" key="3">
    <source>
        <dbReference type="ARBA" id="ARBA00022692"/>
    </source>
</evidence>
<dbReference type="InterPro" id="IPR004993">
    <property type="entry name" value="GH3"/>
</dbReference>
<dbReference type="Pfam" id="PF01529">
    <property type="entry name" value="DHHC"/>
    <property type="match status" value="1"/>
</dbReference>
<sequence>MRVSLFLCLEFGTKEAMAALLPLMVRKHGWQLPAHKFQVIAITVFCLLAVAYYAFFAPFVGGRVWEFILLGLYSPVALIVFVLYVRCTAINPADPGIMSKFERGGGGDIGHHDLPSKDIARRFSEAGSHLQSSPSVASRTSTLPANSSVKGSVGDAQRVEPVPPRKSCYNPLAILCGVFVYEDCRKKEEIDEQQGDREEALFCTLCNAEVRKFSKHCRSCDKCVDCFDHHCRWLNNCVGRKNYITFILLMAASLLWLIIEAAVGIAVIVRVFVNKREMETEIVNRLGNGFSRAPFATVVGLCTAVSMLALFPLGELFFFHMLLIKKGITTYEYVVAMRAMSEVPPGASVDEEMPNVLYSPSGSATTGFSGGSSLGLSYKGAWCTPPRVFVDYQDEVIPHLDPGMVPSTVDPDATESAERGNKIPKRPVKLSAWKLAKLNSNEATRAAARARASSSVLRPIENRHAQDDELSSSGTMSVVSSVSADANAAAMRNNDPRLPLSRNSFAPSHGSKDEYETETHSMSSFSSPSHVHEAVSLSPLPQYHTAGNRFAAGASSNAPRPPLNPGMIHSTFDEKIMQKGNKADPVLHPAPAPAASLLRDVRRTSVVWDQEAGRYVSVPATTSEARTRLASHHQPIPSSHTQNPRSVLPPQDSSSGKAPLHPPPPQQGEKLMYTGDSIFFGGPLVNIPNRDGLRNEGDSGREGQDRMTLALPREARFRRDTTSNQLPVFAPVGTRKYRAGDILKVTGFHTKAAQFSFVERRNVELSIDTDKTSEECLMKAVTQAKLNHLQGLLLTEYTSYADTSSVPAHYVLFWDLKPPHDNESPPKLDENMLEDCCSELEVCLDYVYRRNKDKSIGPLEIRLVSLGTFDALMDFSISQGSSVNQYKDTKMNKDKSIGALEIRLVSLGTFDALMDFSISQGSSVNQYKDTKMCYIWRSSEVLKQESSSVGTT</sequence>
<dbReference type="PANTHER" id="PTHR31901:SF72">
    <property type="entry name" value="INDOLE-3-ACETIC ACID-AMIDO SYNTHETASE GH3.17-LIKE"/>
    <property type="match status" value="1"/>
</dbReference>
<dbReference type="Pfam" id="PF23572">
    <property type="entry name" value="GH3_C"/>
    <property type="match status" value="2"/>
</dbReference>
<proteinExistence type="inferred from homology"/>
<dbReference type="InterPro" id="IPR055378">
    <property type="entry name" value="GH3_C"/>
</dbReference>
<evidence type="ECO:0000256" key="6">
    <source>
        <dbReference type="SAM" id="MobiDB-lite"/>
    </source>
</evidence>
<feature type="region of interest" description="Disordered" evidence="6">
    <location>
        <begin position="684"/>
        <end position="706"/>
    </location>
</feature>
<evidence type="ECO:0000256" key="4">
    <source>
        <dbReference type="ARBA" id="ARBA00022989"/>
    </source>
</evidence>
<comment type="caution">
    <text evidence="10">The sequence shown here is derived from an EMBL/GenBank/DDBJ whole genome shotgun (WGS) entry which is preliminary data.</text>
</comment>
<organism evidence="10 11">
    <name type="scientific">Brassica napus</name>
    <name type="common">Rape</name>
    <dbReference type="NCBI Taxonomy" id="3708"/>
    <lineage>
        <taxon>Eukaryota</taxon>
        <taxon>Viridiplantae</taxon>
        <taxon>Streptophyta</taxon>
        <taxon>Embryophyta</taxon>
        <taxon>Tracheophyta</taxon>
        <taxon>Spermatophyta</taxon>
        <taxon>Magnoliopsida</taxon>
        <taxon>eudicotyledons</taxon>
        <taxon>Gunneridae</taxon>
        <taxon>Pentapetalae</taxon>
        <taxon>rosids</taxon>
        <taxon>malvids</taxon>
        <taxon>Brassicales</taxon>
        <taxon>Brassicaceae</taxon>
        <taxon>Brassiceae</taxon>
        <taxon>Brassica</taxon>
    </lineage>
</organism>
<evidence type="ECO:0000256" key="5">
    <source>
        <dbReference type="ARBA" id="ARBA00023136"/>
    </source>
</evidence>
<evidence type="ECO:0008006" key="12">
    <source>
        <dbReference type="Google" id="ProtNLM"/>
    </source>
</evidence>
<dbReference type="Proteomes" id="UP000824890">
    <property type="component" value="Unassembled WGS sequence"/>
</dbReference>
<feature type="compositionally biased region" description="Basic and acidic residues" evidence="6">
    <location>
        <begin position="510"/>
        <end position="519"/>
    </location>
</feature>
<feature type="domain" description="GH3 C-terminal" evidence="9">
    <location>
        <begin position="891"/>
        <end position="928"/>
    </location>
</feature>
<feature type="domain" description="GH3 C-terminal" evidence="9">
    <location>
        <begin position="777"/>
        <end position="887"/>
    </location>
</feature>
<evidence type="ECO:0000259" key="9">
    <source>
        <dbReference type="Pfam" id="PF23572"/>
    </source>
</evidence>
<feature type="region of interest" description="Disordered" evidence="6">
    <location>
        <begin position="491"/>
        <end position="530"/>
    </location>
</feature>
<dbReference type="InterPro" id="IPR001594">
    <property type="entry name" value="Palmitoyltrfase_DHHC"/>
</dbReference>
<feature type="compositionally biased region" description="Polar residues" evidence="6">
    <location>
        <begin position="129"/>
        <end position="150"/>
    </location>
</feature>
<reference evidence="10 11" key="1">
    <citation type="submission" date="2021-05" db="EMBL/GenBank/DDBJ databases">
        <title>Genome Assembly of Synthetic Allotetraploid Brassica napus Reveals Homoeologous Exchanges between Subgenomes.</title>
        <authorList>
            <person name="Davis J.T."/>
        </authorList>
    </citation>
    <scope>NUCLEOTIDE SEQUENCE [LARGE SCALE GENOMIC DNA]</scope>
    <source>
        <strain evidence="11">cv. Da-Ae</strain>
        <tissue evidence="10">Seedling</tissue>
    </source>
</reference>
<accession>A0ABQ8EL00</accession>
<feature type="region of interest" description="Disordered" evidence="6">
    <location>
        <begin position="450"/>
        <end position="476"/>
    </location>
</feature>